<gene>
    <name evidence="1" type="ORF">AAFF_G00355440</name>
</gene>
<evidence type="ECO:0000313" key="2">
    <source>
        <dbReference type="Proteomes" id="UP001221898"/>
    </source>
</evidence>
<dbReference type="AlphaFoldDB" id="A0AAD7VZX0"/>
<evidence type="ECO:0000313" key="1">
    <source>
        <dbReference type="EMBL" id="KAJ8366443.1"/>
    </source>
</evidence>
<keyword evidence="2" id="KW-1185">Reference proteome</keyword>
<accession>A0AAD7VZX0</accession>
<reference evidence="1" key="1">
    <citation type="journal article" date="2023" name="Science">
        <title>Genome structures resolve the early diversification of teleost fishes.</title>
        <authorList>
            <person name="Parey E."/>
            <person name="Louis A."/>
            <person name="Montfort J."/>
            <person name="Bouchez O."/>
            <person name="Roques C."/>
            <person name="Iampietro C."/>
            <person name="Lluch J."/>
            <person name="Castinel A."/>
            <person name="Donnadieu C."/>
            <person name="Desvignes T."/>
            <person name="Floi Bucao C."/>
            <person name="Jouanno E."/>
            <person name="Wen M."/>
            <person name="Mejri S."/>
            <person name="Dirks R."/>
            <person name="Jansen H."/>
            <person name="Henkel C."/>
            <person name="Chen W.J."/>
            <person name="Zahm M."/>
            <person name="Cabau C."/>
            <person name="Klopp C."/>
            <person name="Thompson A.W."/>
            <person name="Robinson-Rechavi M."/>
            <person name="Braasch I."/>
            <person name="Lecointre G."/>
            <person name="Bobe J."/>
            <person name="Postlethwait J.H."/>
            <person name="Berthelot C."/>
            <person name="Roest Crollius H."/>
            <person name="Guiguen Y."/>
        </authorList>
    </citation>
    <scope>NUCLEOTIDE SEQUENCE</scope>
    <source>
        <strain evidence="1">NC1722</strain>
    </source>
</reference>
<comment type="caution">
    <text evidence="1">The sequence shown here is derived from an EMBL/GenBank/DDBJ whole genome shotgun (WGS) entry which is preliminary data.</text>
</comment>
<dbReference type="Proteomes" id="UP001221898">
    <property type="component" value="Unassembled WGS sequence"/>
</dbReference>
<proteinExistence type="predicted"/>
<sequence>MDIEAKFNLDMKAKIRKDYSALNNCVEYKATVILCWGKGKYEEQKETLQHFLSLREKGKVPAYITPEHMKDWIMSEGRNILRERFQREGADQKDGLIHLVWEVNMRLKMQDIYRELGLTTSSSTPLSDGDTQRAALSDLQSSVMAETRHISIFPECYFDPDAVVWRAVREIIQELARLPVTRQHSLSEVVVDTVTSLFRTVMDDGEEPSNQTESSRLLSGVAVGATVTVLQDVHAVECRAMQEFAMQYSHSAGKGMVSALHRELLEQMGSPEALKVAMRRKHSALSSTITTAITAAIRNLLTPPDATSPAMLLELQEYDIAAPTDLDVLEVQQQLNETELDIATDTKTAMDIAITMETLLDIVTSVQTVDRAASVEHLQDVVESVKPQLDLVEPSEMQDGCVVENAEILLDNAEGVDSQLEDLPQKVKKQKKGIQNFFSRMWKTLKDSALCCCCCCCVSLESE</sequence>
<dbReference type="EMBL" id="JAINUG010000590">
    <property type="protein sequence ID" value="KAJ8366443.1"/>
    <property type="molecule type" value="Genomic_DNA"/>
</dbReference>
<organism evidence="1 2">
    <name type="scientific">Aldrovandia affinis</name>
    <dbReference type="NCBI Taxonomy" id="143900"/>
    <lineage>
        <taxon>Eukaryota</taxon>
        <taxon>Metazoa</taxon>
        <taxon>Chordata</taxon>
        <taxon>Craniata</taxon>
        <taxon>Vertebrata</taxon>
        <taxon>Euteleostomi</taxon>
        <taxon>Actinopterygii</taxon>
        <taxon>Neopterygii</taxon>
        <taxon>Teleostei</taxon>
        <taxon>Notacanthiformes</taxon>
        <taxon>Halosauridae</taxon>
        <taxon>Aldrovandia</taxon>
    </lineage>
</organism>
<protein>
    <submittedName>
        <fullName evidence="1">Uncharacterized protein</fullName>
    </submittedName>
</protein>
<name>A0AAD7VZX0_9TELE</name>